<dbReference type="AlphaFoldDB" id="A0A090WM16"/>
<dbReference type="EMBL" id="BBNU01000002">
    <property type="protein sequence ID" value="GAL78026.1"/>
    <property type="molecule type" value="Genomic_DNA"/>
</dbReference>
<dbReference type="GO" id="GO:0004792">
    <property type="term" value="F:thiosulfate-cyanide sulfurtransferase activity"/>
    <property type="evidence" value="ECO:0007669"/>
    <property type="project" value="TreeGrafter"/>
</dbReference>
<organism evidence="4 5">
    <name type="scientific">Algibacter lectus</name>
    <dbReference type="NCBI Taxonomy" id="221126"/>
    <lineage>
        <taxon>Bacteria</taxon>
        <taxon>Pseudomonadati</taxon>
        <taxon>Bacteroidota</taxon>
        <taxon>Flavobacteriia</taxon>
        <taxon>Flavobacteriales</taxon>
        <taxon>Flavobacteriaceae</taxon>
        <taxon>Algibacter</taxon>
    </lineage>
</organism>
<dbReference type="EC" id="2.8.1.2" evidence="4"/>
<dbReference type="STRING" id="221126.SAMN04489722_10561"/>
<gene>
    <name evidence="4" type="ORF">JCM19274_4525</name>
</gene>
<dbReference type="GO" id="GO:0016784">
    <property type="term" value="F:3-mercaptopyruvate sulfurtransferase activity"/>
    <property type="evidence" value="ECO:0007669"/>
    <property type="project" value="UniProtKB-EC"/>
</dbReference>
<feature type="domain" description="Rhodanese" evidence="3">
    <location>
        <begin position="31"/>
        <end position="74"/>
    </location>
</feature>
<dbReference type="PROSITE" id="PS50206">
    <property type="entry name" value="RHODANESE_3"/>
    <property type="match status" value="1"/>
</dbReference>
<evidence type="ECO:0000259" key="3">
    <source>
        <dbReference type="PROSITE" id="PS50206"/>
    </source>
</evidence>
<keyword evidence="4" id="KW-0670">Pyruvate</keyword>
<protein>
    <submittedName>
        <fullName evidence="4">3-mercaptopyruvate sulfurtransferase</fullName>
        <ecNumber evidence="4">2.8.1.2</ecNumber>
    </submittedName>
</protein>
<dbReference type="InterPro" id="IPR036873">
    <property type="entry name" value="Rhodanese-like_dom_sf"/>
</dbReference>
<reference evidence="4 5" key="1">
    <citation type="journal article" date="2014" name="Genome Announc.">
        <title>Draft Genome Sequences of Marine Flavobacterium Algibacter lectus Strains SS8 and NR4.</title>
        <authorList>
            <person name="Takatani N."/>
            <person name="Nakanishi M."/>
            <person name="Meirelles P."/>
            <person name="Mino S."/>
            <person name="Suda W."/>
            <person name="Oshima K."/>
            <person name="Hattori M."/>
            <person name="Ohkuma M."/>
            <person name="Hosokawa M."/>
            <person name="Miyashita K."/>
            <person name="Thompson F.L."/>
            <person name="Niwa A."/>
            <person name="Sawabe T."/>
            <person name="Sawabe T."/>
        </authorList>
    </citation>
    <scope>NUCLEOTIDE SEQUENCE [LARGE SCALE GENOMIC DNA]</scope>
    <source>
        <strain evidence="5">JCM19274</strain>
    </source>
</reference>
<name>A0A090WM16_9FLAO</name>
<dbReference type="InterPro" id="IPR001763">
    <property type="entry name" value="Rhodanese-like_dom"/>
</dbReference>
<dbReference type="InterPro" id="IPR045078">
    <property type="entry name" value="TST/MPST-like"/>
</dbReference>
<dbReference type="SUPFAM" id="SSF52821">
    <property type="entry name" value="Rhodanese/Cell cycle control phosphatase"/>
    <property type="match status" value="1"/>
</dbReference>
<evidence type="ECO:0000313" key="4">
    <source>
        <dbReference type="EMBL" id="GAL78026.1"/>
    </source>
</evidence>
<keyword evidence="2" id="KW-0677">Repeat</keyword>
<dbReference type="PANTHER" id="PTHR11364">
    <property type="entry name" value="THIOSULFATE SULFERTANSFERASE"/>
    <property type="match status" value="1"/>
</dbReference>
<dbReference type="PANTHER" id="PTHR11364:SF27">
    <property type="entry name" value="SULFURTRANSFERASE"/>
    <property type="match status" value="1"/>
</dbReference>
<accession>A0A090WM16</accession>
<evidence type="ECO:0000256" key="1">
    <source>
        <dbReference type="ARBA" id="ARBA00022679"/>
    </source>
</evidence>
<proteinExistence type="predicted"/>
<dbReference type="RefSeq" id="WP_227805435.1">
    <property type="nucleotide sequence ID" value="NZ_BBNU01000002.1"/>
</dbReference>
<keyword evidence="1 4" id="KW-0808">Transferase</keyword>
<comment type="caution">
    <text evidence="4">The sequence shown here is derived from an EMBL/GenBank/DDBJ whole genome shotgun (WGS) entry which is preliminary data.</text>
</comment>
<dbReference type="Gene3D" id="3.40.250.10">
    <property type="entry name" value="Rhodanese-like domain"/>
    <property type="match status" value="1"/>
</dbReference>
<sequence length="78" mass="8731">MTNYDGEIGDFSANLQPKFMQFFDDVKTASANKTHTIIDARSAGRFNCEVPEPREGLRMGTIPNSVNLPFTDLLTMVF</sequence>
<evidence type="ECO:0000313" key="5">
    <source>
        <dbReference type="Proteomes" id="UP000029643"/>
    </source>
</evidence>
<evidence type="ECO:0000256" key="2">
    <source>
        <dbReference type="ARBA" id="ARBA00022737"/>
    </source>
</evidence>
<dbReference type="Proteomes" id="UP000029643">
    <property type="component" value="Unassembled WGS sequence"/>
</dbReference>